<organism evidence="1 2">
    <name type="scientific">Mycobacterium phage Julie1</name>
    <dbReference type="NCBI Taxonomy" id="1463812"/>
    <lineage>
        <taxon>Viruses</taxon>
        <taxon>Duplodnaviria</taxon>
        <taxon>Heunggongvirae</taxon>
        <taxon>Uroviricota</taxon>
        <taxon>Caudoviricetes</taxon>
        <taxon>Bclasvirinae</taxon>
        <taxon>Julieunavirus</taxon>
        <taxon>Julieunavirus julie1</taxon>
    </lineage>
</organism>
<evidence type="ECO:0000313" key="1">
    <source>
        <dbReference type="EMBL" id="AHJ88519.1"/>
    </source>
</evidence>
<evidence type="ECO:0000313" key="2">
    <source>
        <dbReference type="Proteomes" id="UP000203096"/>
    </source>
</evidence>
<dbReference type="EMBL" id="KJ433976">
    <property type="protein sequence ID" value="AHJ88519.1"/>
    <property type="molecule type" value="Genomic_DNA"/>
</dbReference>
<accession>W8EIN1</accession>
<protein>
    <submittedName>
        <fullName evidence="1">Uncharacterized protein</fullName>
    </submittedName>
</protein>
<dbReference type="RefSeq" id="YP_009009219.1">
    <property type="nucleotide sequence ID" value="NC_023600.1"/>
</dbReference>
<keyword evidence="2" id="KW-1185">Reference proteome</keyword>
<dbReference type="GeneID" id="18505883"/>
<sequence length="182" mass="19741">MTEPVCRTDPAMEIIAAVSDAMAVEFGPREQCGPLVGATENVRFLAGDGAPLAAWDSHAKGGKSGCKEPFVWVRAMRRYRSATFPREALDQNPCSLPRVMPVEVGVAWCAVISDRPDRAPKFEDLAREAEVSMDVAWRLENALCRAAKTLVSDDHKVGTDTLVPYGPEGGIIAWSGVIYASY</sequence>
<proteinExistence type="predicted"/>
<reference evidence="1 2" key="1">
    <citation type="journal article" date="2014" name="Genome Announc.">
        <title>Complete genome sequences of nine mycobacteriophages.</title>
        <authorList>
            <person name="Franceschelli J.J."/>
            <person name="Suarez C.A."/>
            <person name="Teran L."/>
            <person name="Raya R.R."/>
            <person name="Morbidoni H.R."/>
        </authorList>
    </citation>
    <scope>NUCLEOTIDE SEQUENCE [LARGE SCALE GENOMIC DNA]</scope>
</reference>
<gene>
    <name evidence="1" type="ORF">Jolie1_019</name>
</gene>
<dbReference type="KEGG" id="vg:18505883"/>
<name>W8EIN1_9CAUD</name>
<dbReference type="Proteomes" id="UP000203096">
    <property type="component" value="Segment"/>
</dbReference>